<keyword evidence="3" id="KW-1185">Reference proteome</keyword>
<feature type="compositionally biased region" description="Basic and acidic residues" evidence="1">
    <location>
        <begin position="88"/>
        <end position="104"/>
    </location>
</feature>
<evidence type="ECO:0000256" key="1">
    <source>
        <dbReference type="SAM" id="MobiDB-lite"/>
    </source>
</evidence>
<reference evidence="2" key="1">
    <citation type="submission" date="2022-01" db="EMBL/GenBank/DDBJ databases">
        <authorList>
            <person name="King R."/>
        </authorList>
    </citation>
    <scope>NUCLEOTIDE SEQUENCE</scope>
</reference>
<organism evidence="2 3">
    <name type="scientific">Diabrotica balteata</name>
    <name type="common">Banded cucumber beetle</name>
    <dbReference type="NCBI Taxonomy" id="107213"/>
    <lineage>
        <taxon>Eukaryota</taxon>
        <taxon>Metazoa</taxon>
        <taxon>Ecdysozoa</taxon>
        <taxon>Arthropoda</taxon>
        <taxon>Hexapoda</taxon>
        <taxon>Insecta</taxon>
        <taxon>Pterygota</taxon>
        <taxon>Neoptera</taxon>
        <taxon>Endopterygota</taxon>
        <taxon>Coleoptera</taxon>
        <taxon>Polyphaga</taxon>
        <taxon>Cucujiformia</taxon>
        <taxon>Chrysomeloidea</taxon>
        <taxon>Chrysomelidae</taxon>
        <taxon>Galerucinae</taxon>
        <taxon>Diabroticina</taxon>
        <taxon>Diabroticites</taxon>
        <taxon>Diabrotica</taxon>
    </lineage>
</organism>
<name>A0A9N9SP45_DIABA</name>
<protein>
    <submittedName>
        <fullName evidence="2">Uncharacterized protein</fullName>
    </submittedName>
</protein>
<accession>A0A9N9SP45</accession>
<evidence type="ECO:0000313" key="3">
    <source>
        <dbReference type="Proteomes" id="UP001153709"/>
    </source>
</evidence>
<dbReference type="EMBL" id="OU898276">
    <property type="protein sequence ID" value="CAG9827959.1"/>
    <property type="molecule type" value="Genomic_DNA"/>
</dbReference>
<dbReference type="AlphaFoldDB" id="A0A9N9SP45"/>
<feature type="region of interest" description="Disordered" evidence="1">
    <location>
        <begin position="88"/>
        <end position="114"/>
    </location>
</feature>
<gene>
    <name evidence="2" type="ORF">DIABBA_LOCUS1909</name>
</gene>
<proteinExistence type="predicted"/>
<evidence type="ECO:0000313" key="2">
    <source>
        <dbReference type="EMBL" id="CAG9827959.1"/>
    </source>
</evidence>
<dbReference type="Proteomes" id="UP001153709">
    <property type="component" value="Chromosome 1"/>
</dbReference>
<sequence length="114" mass="13617">MEWNEDIKDSINHQILTCIKEERDCLKQYNNTEVKPEEEEYHCNNSNRGDPVLDDYCSDDIKIENHILQDVTSEIKVEIKKELEKHMDDIDDKYDKKTNEDFSEAKVQQTDYDT</sequence>